<feature type="transmembrane region" description="Helical" evidence="1">
    <location>
        <begin position="36"/>
        <end position="61"/>
    </location>
</feature>
<keyword evidence="4" id="KW-1185">Reference proteome</keyword>
<keyword evidence="1" id="KW-1133">Transmembrane helix</keyword>
<evidence type="ECO:0000259" key="2">
    <source>
        <dbReference type="Pfam" id="PF13796"/>
    </source>
</evidence>
<feature type="transmembrane region" description="Helical" evidence="1">
    <location>
        <begin position="68"/>
        <end position="90"/>
    </location>
</feature>
<evidence type="ECO:0000256" key="1">
    <source>
        <dbReference type="SAM" id="Phobius"/>
    </source>
</evidence>
<dbReference type="Pfam" id="PF13796">
    <property type="entry name" value="Sensor"/>
    <property type="match status" value="1"/>
</dbReference>
<dbReference type="OrthoDB" id="253413at2157"/>
<proteinExistence type="predicted"/>
<keyword evidence="3" id="KW-0808">Transferase</keyword>
<name>A0A3N6M9Y1_NATCH</name>
<evidence type="ECO:0000313" key="4">
    <source>
        <dbReference type="Proteomes" id="UP000282323"/>
    </source>
</evidence>
<dbReference type="Proteomes" id="UP000282323">
    <property type="component" value="Unassembled WGS sequence"/>
</dbReference>
<dbReference type="EMBL" id="REGA01000017">
    <property type="protein sequence ID" value="RQG92211.1"/>
    <property type="molecule type" value="Genomic_DNA"/>
</dbReference>
<protein>
    <submittedName>
        <fullName evidence="3">Histidine kinase</fullName>
    </submittedName>
</protein>
<gene>
    <name evidence="3" type="ORF">EA473_16995</name>
</gene>
<keyword evidence="1" id="KW-0472">Membrane</keyword>
<reference evidence="3 4" key="1">
    <citation type="submission" date="2018-10" db="EMBL/GenBank/DDBJ databases">
        <title>Natrarchaeobius chitinivorans gen. nov., sp. nov., and Natrarchaeobius haloalkaliphilus sp. nov., alkaliphilic, chitin-utilizing haloarchaea from hypersaline alkaline lakes.</title>
        <authorList>
            <person name="Sorokin D.Y."/>
            <person name="Elcheninov A.G."/>
            <person name="Kostrikina N.A."/>
            <person name="Bale N.J."/>
            <person name="Sinninghe Damste J.S."/>
            <person name="Khijniak T.V."/>
            <person name="Kublanov I.V."/>
            <person name="Toshchakov S.V."/>
        </authorList>
    </citation>
    <scope>NUCLEOTIDE SEQUENCE [LARGE SCALE GENOMIC DNA]</scope>
    <source>
        <strain evidence="3 4">AArcht4T</strain>
    </source>
</reference>
<feature type="transmembrane region" description="Helical" evidence="1">
    <location>
        <begin position="214"/>
        <end position="236"/>
    </location>
</feature>
<dbReference type="GO" id="GO:0016301">
    <property type="term" value="F:kinase activity"/>
    <property type="evidence" value="ECO:0007669"/>
    <property type="project" value="UniProtKB-KW"/>
</dbReference>
<keyword evidence="1" id="KW-0812">Transmembrane</keyword>
<organism evidence="3 4">
    <name type="scientific">Natrarchaeobius chitinivorans</name>
    <dbReference type="NCBI Taxonomy" id="1679083"/>
    <lineage>
        <taxon>Archaea</taxon>
        <taxon>Methanobacteriati</taxon>
        <taxon>Methanobacteriota</taxon>
        <taxon>Stenosarchaea group</taxon>
        <taxon>Halobacteria</taxon>
        <taxon>Halobacteriales</taxon>
        <taxon>Natrialbaceae</taxon>
        <taxon>Natrarchaeobius</taxon>
    </lineage>
</organism>
<dbReference type="RefSeq" id="WP_124196783.1">
    <property type="nucleotide sequence ID" value="NZ_REGA01000017.1"/>
</dbReference>
<accession>A0A3N6M9Y1</accession>
<dbReference type="AlphaFoldDB" id="A0A3N6M9Y1"/>
<dbReference type="InterPro" id="IPR025828">
    <property type="entry name" value="Put_sensor_dom"/>
</dbReference>
<sequence length="263" mass="28441">MSGAATTHADDRSGRIGAGIRRFVAVPLRRQTYLNLAYLVLAFPLGLAYFVVVTIGVSVGIGFSLSIVGLPIGIPILLLTVGITLAVAGFERWLTAALLDLEIEPGTELDGKRHRDLLVSLLTEPKTWSSLIYVPVKFVLGVVSLVLVTTGLSTAVSMVMLPFYYDRPGLYVGVVSDRAPEIHQTLYLGWNYLLVGVEAVFTLGYWRISTLPEALLAAVLGVALLFATLHALNGLARVWGWFARTTLEDGYDPLAVVARSLSE</sequence>
<feature type="domain" description="Putative sensor" evidence="2">
    <location>
        <begin position="38"/>
        <end position="245"/>
    </location>
</feature>
<feature type="transmembrane region" description="Helical" evidence="1">
    <location>
        <begin position="138"/>
        <end position="165"/>
    </location>
</feature>
<comment type="caution">
    <text evidence="3">The sequence shown here is derived from an EMBL/GenBank/DDBJ whole genome shotgun (WGS) entry which is preliminary data.</text>
</comment>
<keyword evidence="3" id="KW-0418">Kinase</keyword>
<evidence type="ECO:0000313" key="3">
    <source>
        <dbReference type="EMBL" id="RQG92211.1"/>
    </source>
</evidence>